<dbReference type="EMBL" id="CADCTU010000680">
    <property type="protein sequence ID" value="CAA9344094.1"/>
    <property type="molecule type" value="Genomic_DNA"/>
</dbReference>
<sequence>MTDPGAWPPLPYADWEPTKQTLHRYTQMVGKVRMALVPFRNHWWHVTLYVSTRGLTTGPMPYGDRHVEIELDLLDHRTDVRTSDGGERSFAMPANSACADFHSELFAALSALGVEVEIKAEPFDLGDSPPFPEDRIHDSYDPDAVTRYWRVLASTDRVLGRLGSGFAGKASPVHLFWHSFDLAHARYSGRRAPVAEGADRISAEAYSHEVIAFGFWPGDERTTAFPAFYSYTAPEPEGLREHPLAPEAASWQPAGAGSLALLPYDEVRGAADPGATLLAFYESAFAAGASAAAWDLESTAPLSR</sequence>
<evidence type="ECO:0000313" key="1">
    <source>
        <dbReference type="EMBL" id="CAA9344094.1"/>
    </source>
</evidence>
<proteinExistence type="predicted"/>
<gene>
    <name evidence="1" type="ORF">AVDCRST_MAG11-3118</name>
</gene>
<dbReference type="AlphaFoldDB" id="A0A6J4LX03"/>
<protein>
    <submittedName>
        <fullName evidence="1">Ava_C0101 and related proteins</fullName>
    </submittedName>
</protein>
<dbReference type="Pfam" id="PF19459">
    <property type="entry name" value="DUF5996"/>
    <property type="match status" value="1"/>
</dbReference>
<reference evidence="1" key="1">
    <citation type="submission" date="2020-02" db="EMBL/GenBank/DDBJ databases">
        <authorList>
            <person name="Meier V. D."/>
        </authorList>
    </citation>
    <scope>NUCLEOTIDE SEQUENCE</scope>
    <source>
        <strain evidence="1">AVDCRST_MAG11</strain>
    </source>
</reference>
<accession>A0A6J4LX03</accession>
<organism evidence="1">
    <name type="scientific">uncultured Gemmatimonadaceae bacterium</name>
    <dbReference type="NCBI Taxonomy" id="246130"/>
    <lineage>
        <taxon>Bacteria</taxon>
        <taxon>Pseudomonadati</taxon>
        <taxon>Gemmatimonadota</taxon>
        <taxon>Gemmatimonadia</taxon>
        <taxon>Gemmatimonadales</taxon>
        <taxon>Gemmatimonadaceae</taxon>
        <taxon>environmental samples</taxon>
    </lineage>
</organism>
<name>A0A6J4LX03_9BACT</name>
<dbReference type="InterPro" id="IPR046038">
    <property type="entry name" value="DUF5996"/>
</dbReference>